<dbReference type="Proteomes" id="UP000046395">
    <property type="component" value="Unassembled WGS sequence"/>
</dbReference>
<dbReference type="AlphaFoldDB" id="A0A5S6QT53"/>
<evidence type="ECO:0000256" key="1">
    <source>
        <dbReference type="SAM" id="MobiDB-lite"/>
    </source>
</evidence>
<dbReference type="WBParaSite" id="TMUE_2000010314.1">
    <property type="protein sequence ID" value="TMUE_2000010314.1"/>
    <property type="gene ID" value="WBGene00300944"/>
</dbReference>
<feature type="compositionally biased region" description="Basic and acidic residues" evidence="1">
    <location>
        <begin position="1"/>
        <end position="15"/>
    </location>
</feature>
<accession>A0A5S6QT53</accession>
<evidence type="ECO:0000313" key="2">
    <source>
        <dbReference type="Proteomes" id="UP000046395"/>
    </source>
</evidence>
<feature type="region of interest" description="Disordered" evidence="1">
    <location>
        <begin position="1"/>
        <end position="24"/>
    </location>
</feature>
<reference evidence="3" key="1">
    <citation type="submission" date="2019-12" db="UniProtKB">
        <authorList>
            <consortium name="WormBaseParasite"/>
        </authorList>
    </citation>
    <scope>IDENTIFICATION</scope>
</reference>
<sequence>MDGKRTDEGRRRMSTERAATTSRGARVARPVFGFDGVLGGKRRVERIVLSVNFPDPVCSAQLSLAEEAAEMKSWLTIARFTSRTKIVMRKEFIGVQAALKRDKFDVAMKLLDDIERRGKRSERCSSSVI</sequence>
<proteinExistence type="predicted"/>
<protein>
    <submittedName>
        <fullName evidence="3">Uncharacterized protein</fullName>
    </submittedName>
</protein>
<organism evidence="2 3">
    <name type="scientific">Trichuris muris</name>
    <name type="common">Mouse whipworm</name>
    <dbReference type="NCBI Taxonomy" id="70415"/>
    <lineage>
        <taxon>Eukaryota</taxon>
        <taxon>Metazoa</taxon>
        <taxon>Ecdysozoa</taxon>
        <taxon>Nematoda</taxon>
        <taxon>Enoplea</taxon>
        <taxon>Dorylaimia</taxon>
        <taxon>Trichinellida</taxon>
        <taxon>Trichuridae</taxon>
        <taxon>Trichuris</taxon>
    </lineage>
</organism>
<keyword evidence="2" id="KW-1185">Reference proteome</keyword>
<evidence type="ECO:0000313" key="3">
    <source>
        <dbReference type="WBParaSite" id="TMUE_2000010314.1"/>
    </source>
</evidence>
<name>A0A5S6QT53_TRIMR</name>